<organism evidence="5">
    <name type="scientific">uncultured Mycobacterium sp</name>
    <dbReference type="NCBI Taxonomy" id="171292"/>
    <lineage>
        <taxon>Bacteria</taxon>
        <taxon>Bacillati</taxon>
        <taxon>Actinomycetota</taxon>
        <taxon>Actinomycetes</taxon>
        <taxon>Mycobacteriales</taxon>
        <taxon>Mycobacteriaceae</taxon>
        <taxon>Mycobacterium</taxon>
        <taxon>environmental samples</taxon>
    </lineage>
</organism>
<proteinExistence type="predicted"/>
<dbReference type="Pfam" id="PF13439">
    <property type="entry name" value="Glyco_transf_4"/>
    <property type="match status" value="1"/>
</dbReference>
<feature type="domain" description="Glycosyl transferase family 1" evidence="3">
    <location>
        <begin position="189"/>
        <end position="340"/>
    </location>
</feature>
<dbReference type="Pfam" id="PF00534">
    <property type="entry name" value="Glycos_transf_1"/>
    <property type="match status" value="1"/>
</dbReference>
<keyword evidence="2 5" id="KW-0808">Transferase</keyword>
<protein>
    <submittedName>
        <fullName evidence="5">Glycosyl transferase, group 1</fullName>
    </submittedName>
</protein>
<dbReference type="InterPro" id="IPR001296">
    <property type="entry name" value="Glyco_trans_1"/>
</dbReference>
<dbReference type="EMBL" id="FLQS01000041">
    <property type="protein sequence ID" value="SBS77621.1"/>
    <property type="molecule type" value="Genomic_DNA"/>
</dbReference>
<dbReference type="SUPFAM" id="SSF53756">
    <property type="entry name" value="UDP-Glycosyltransferase/glycogen phosphorylase"/>
    <property type="match status" value="1"/>
</dbReference>
<evidence type="ECO:0000313" key="5">
    <source>
        <dbReference type="EMBL" id="SBS77621.1"/>
    </source>
</evidence>
<accession>A0A1Y5PN99</accession>
<evidence type="ECO:0000256" key="2">
    <source>
        <dbReference type="ARBA" id="ARBA00022679"/>
    </source>
</evidence>
<dbReference type="AlphaFoldDB" id="A0A1Y5PN99"/>
<reference evidence="5" key="1">
    <citation type="submission" date="2016-03" db="EMBL/GenBank/DDBJ databases">
        <authorList>
            <person name="Ploux O."/>
        </authorList>
    </citation>
    <scope>NUCLEOTIDE SEQUENCE</scope>
    <source>
        <strain evidence="5">UC10</strain>
    </source>
</reference>
<dbReference type="InterPro" id="IPR028098">
    <property type="entry name" value="Glyco_trans_4-like_N"/>
</dbReference>
<dbReference type="CDD" id="cd03809">
    <property type="entry name" value="GT4_MtfB-like"/>
    <property type="match status" value="1"/>
</dbReference>
<dbReference type="Gene3D" id="3.40.50.2000">
    <property type="entry name" value="Glycogen Phosphorylase B"/>
    <property type="match status" value="2"/>
</dbReference>
<sequence length="369" mass="39852">MADLLFDVRHINSSGIGTYIRMQLPYLAEILPRNGLKLTILADPDSVPQVGADTEVVLAHPSDAPMYSLSEQRVWDHALKQCQPRAMWLPQYPYPFSLLKPANRGIAAFVTVHDTIQLLPPEISAQNWVRRAYARAMFKVDARQCRAIFTPSEATAAALRQVAKCAPIVSPIPVGEDWFAAVDPALSPVQGRYLLYVGNVKRHKNLPMLLQAFDDVAASIPHNLVIAGGGESLRTLDERVQEVAAGLGDRVVLAGRLEFQALRALVAGAELLVMPSLCEGAGLPPLEAMASHTAVLASDIPAVKETCGDGADYFDPTVTTGLAALLRKYCGDDAARADLAARGWSHVTRRQSEAPFTAAADAICAELRT</sequence>
<evidence type="ECO:0000256" key="1">
    <source>
        <dbReference type="ARBA" id="ARBA00022676"/>
    </source>
</evidence>
<evidence type="ECO:0000259" key="4">
    <source>
        <dbReference type="Pfam" id="PF13439"/>
    </source>
</evidence>
<feature type="domain" description="Glycosyltransferase subfamily 4-like N-terminal" evidence="4">
    <location>
        <begin position="26"/>
        <end position="167"/>
    </location>
</feature>
<evidence type="ECO:0000259" key="3">
    <source>
        <dbReference type="Pfam" id="PF00534"/>
    </source>
</evidence>
<dbReference type="PANTHER" id="PTHR46401:SF2">
    <property type="entry name" value="GLYCOSYLTRANSFERASE WBBK-RELATED"/>
    <property type="match status" value="1"/>
</dbReference>
<keyword evidence="1" id="KW-0328">Glycosyltransferase</keyword>
<dbReference type="PANTHER" id="PTHR46401">
    <property type="entry name" value="GLYCOSYLTRANSFERASE WBBK-RELATED"/>
    <property type="match status" value="1"/>
</dbReference>
<gene>
    <name evidence="5" type="ORF">MHPYR_460007</name>
</gene>
<dbReference type="GO" id="GO:0016757">
    <property type="term" value="F:glycosyltransferase activity"/>
    <property type="evidence" value="ECO:0007669"/>
    <property type="project" value="InterPro"/>
</dbReference>
<name>A0A1Y5PN99_9MYCO</name>